<proteinExistence type="predicted"/>
<dbReference type="EMBL" id="CAJNOG010000124">
    <property type="protein sequence ID" value="CAF0978310.1"/>
    <property type="molecule type" value="Genomic_DNA"/>
</dbReference>
<dbReference type="SUPFAM" id="SSF63829">
    <property type="entry name" value="Calcium-dependent phosphotriesterase"/>
    <property type="match status" value="1"/>
</dbReference>
<feature type="repeat" description="NHL" evidence="2">
    <location>
        <begin position="507"/>
        <end position="547"/>
    </location>
</feature>
<dbReference type="Gene3D" id="2.40.10.500">
    <property type="match status" value="2"/>
</dbReference>
<keyword evidence="1" id="KW-0677">Repeat</keyword>
<name>A0A814FD18_9BILA</name>
<dbReference type="Proteomes" id="UP000663844">
    <property type="component" value="Unassembled WGS sequence"/>
</dbReference>
<dbReference type="PANTHER" id="PTHR24104:SF25">
    <property type="entry name" value="PROTEIN LIN-41"/>
    <property type="match status" value="1"/>
</dbReference>
<protein>
    <recommendedName>
        <fullName evidence="8">NHL repeat containing protein</fullName>
    </recommendedName>
</protein>
<organism evidence="5 7">
    <name type="scientific">Adineta steineri</name>
    <dbReference type="NCBI Taxonomy" id="433720"/>
    <lineage>
        <taxon>Eukaryota</taxon>
        <taxon>Metazoa</taxon>
        <taxon>Spiralia</taxon>
        <taxon>Gnathifera</taxon>
        <taxon>Rotifera</taxon>
        <taxon>Eurotatoria</taxon>
        <taxon>Bdelloidea</taxon>
        <taxon>Adinetida</taxon>
        <taxon>Adinetidae</taxon>
        <taxon>Adineta</taxon>
    </lineage>
</organism>
<evidence type="ECO:0000256" key="3">
    <source>
        <dbReference type="SAM" id="MobiDB-lite"/>
    </source>
</evidence>
<reference evidence="5" key="1">
    <citation type="submission" date="2021-02" db="EMBL/GenBank/DDBJ databases">
        <authorList>
            <person name="Nowell W R."/>
        </authorList>
    </citation>
    <scope>NUCLEOTIDE SEQUENCE</scope>
</reference>
<dbReference type="Pfam" id="PF01436">
    <property type="entry name" value="NHL"/>
    <property type="match status" value="3"/>
</dbReference>
<feature type="transmembrane region" description="Helical" evidence="4">
    <location>
        <begin position="201"/>
        <end position="223"/>
    </location>
</feature>
<feature type="region of interest" description="Disordered" evidence="3">
    <location>
        <begin position="48"/>
        <end position="155"/>
    </location>
</feature>
<evidence type="ECO:0000256" key="1">
    <source>
        <dbReference type="ARBA" id="ARBA00022737"/>
    </source>
</evidence>
<comment type="caution">
    <text evidence="5">The sequence shown here is derived from an EMBL/GenBank/DDBJ whole genome shotgun (WGS) entry which is preliminary data.</text>
</comment>
<evidence type="ECO:0000313" key="7">
    <source>
        <dbReference type="Proteomes" id="UP000663845"/>
    </source>
</evidence>
<dbReference type="Gene3D" id="2.120.10.30">
    <property type="entry name" value="TolB, C-terminal domain"/>
    <property type="match status" value="1"/>
</dbReference>
<evidence type="ECO:0000313" key="5">
    <source>
        <dbReference type="EMBL" id="CAF0978310.1"/>
    </source>
</evidence>
<feature type="compositionally biased region" description="Polar residues" evidence="3">
    <location>
        <begin position="64"/>
        <end position="74"/>
    </location>
</feature>
<feature type="compositionally biased region" description="Polar residues" evidence="3">
    <location>
        <begin position="89"/>
        <end position="100"/>
    </location>
</feature>
<keyword evidence="4" id="KW-1133">Transmembrane helix</keyword>
<dbReference type="EMBL" id="CAJOAZ010000097">
    <property type="protein sequence ID" value="CAF3529572.1"/>
    <property type="molecule type" value="Genomic_DNA"/>
</dbReference>
<keyword evidence="4" id="KW-0472">Membrane</keyword>
<evidence type="ECO:0008006" key="8">
    <source>
        <dbReference type="Google" id="ProtNLM"/>
    </source>
</evidence>
<dbReference type="AlphaFoldDB" id="A0A814FD18"/>
<dbReference type="InterPro" id="IPR001258">
    <property type="entry name" value="NHL_repeat"/>
</dbReference>
<feature type="repeat" description="NHL" evidence="2">
    <location>
        <begin position="352"/>
        <end position="396"/>
    </location>
</feature>
<feature type="region of interest" description="Disordered" evidence="3">
    <location>
        <begin position="1"/>
        <end position="30"/>
    </location>
</feature>
<feature type="compositionally biased region" description="Low complexity" evidence="3">
    <location>
        <begin position="116"/>
        <end position="131"/>
    </location>
</feature>
<dbReference type="InterPro" id="IPR011042">
    <property type="entry name" value="6-blade_b-propeller_TolB-like"/>
</dbReference>
<dbReference type="PANTHER" id="PTHR24104">
    <property type="entry name" value="E3 UBIQUITIN-PROTEIN LIGASE NHLRC1-RELATED"/>
    <property type="match status" value="1"/>
</dbReference>
<dbReference type="CDD" id="cd05819">
    <property type="entry name" value="NHL"/>
    <property type="match status" value="1"/>
</dbReference>
<feature type="repeat" description="NHL" evidence="2">
    <location>
        <begin position="314"/>
        <end position="344"/>
    </location>
</feature>
<sequence length="550" mass="61242">MKEDRASTNKLSVKKLRRRPESLNRQRPVSSILNTQISSVIHVSVKPLRSARSTSNYKDKKESNNSLSRLTTHQSRNRSNKSVIEENSNKQLTNNETRSISVIKVRRPSSQFRQYSSKSINISNETNNSSSNHDRFSTGKDNDHHDNISNQSTSNIHIINKNWPGTIEDLTNPIHNSHGSIKNKKKENFIEYCCRCSRRRVLMYLISLILIGIILAIILIILLKKPTRIRNIPSLEAYLRWNTSATTVFGTTGLRGNTSNQLSSPFGLGFDSFGNLYIGDRYNHRIQKCNIRNLTCKTIAGQANAVSGTNMSSLNGPTFLYIDTNNNLYIADSGNQRIQFWNYGASYGTKVAGVTGSGGSGLNQFNTPYGIARDPTTNAIYICDYNNHRVMKYFSGNLTGIVIAGGNGLGINNTQLNYPAGLIFDSSTNSLIISNYGASNIVRWVIGDYNWTIIAGSSTGLTGITSTLLNHPTSVTYDPMGNMYIADMFNHRIQLYLLGQSNGTTIAGILSQPGTNSTMLNYPVSVAFDDQLNLYVADSFNQRIQKFLRY</sequence>
<keyword evidence="4" id="KW-0812">Transmembrane</keyword>
<gene>
    <name evidence="5" type="ORF">JYZ213_LOCUS14782</name>
    <name evidence="6" type="ORF">OXD698_LOCUS2866</name>
</gene>
<evidence type="ECO:0000313" key="6">
    <source>
        <dbReference type="EMBL" id="CAF3529572.1"/>
    </source>
</evidence>
<dbReference type="GO" id="GO:0008270">
    <property type="term" value="F:zinc ion binding"/>
    <property type="evidence" value="ECO:0007669"/>
    <property type="project" value="UniProtKB-KW"/>
</dbReference>
<dbReference type="Proteomes" id="UP000663845">
    <property type="component" value="Unassembled WGS sequence"/>
</dbReference>
<evidence type="ECO:0000256" key="2">
    <source>
        <dbReference type="PROSITE-ProRule" id="PRU00504"/>
    </source>
</evidence>
<feature type="compositionally biased region" description="Basic and acidic residues" evidence="3">
    <location>
        <begin position="132"/>
        <end position="147"/>
    </location>
</feature>
<evidence type="ECO:0000256" key="4">
    <source>
        <dbReference type="SAM" id="Phobius"/>
    </source>
</evidence>
<accession>A0A814FD18</accession>
<dbReference type="PROSITE" id="PS51125">
    <property type="entry name" value="NHL"/>
    <property type="match status" value="3"/>
</dbReference>
<dbReference type="InterPro" id="IPR050952">
    <property type="entry name" value="TRIM-NHL_E3_ligases"/>
</dbReference>